<gene>
    <name evidence="1" type="ORF">KIPB_008427</name>
</gene>
<proteinExistence type="predicted"/>
<reference evidence="1 2" key="1">
    <citation type="journal article" date="2018" name="PLoS ONE">
        <title>The draft genome of Kipferlia bialata reveals reductive genome evolution in fornicate parasites.</title>
        <authorList>
            <person name="Tanifuji G."/>
            <person name="Takabayashi S."/>
            <person name="Kume K."/>
            <person name="Takagi M."/>
            <person name="Nakayama T."/>
            <person name="Kamikawa R."/>
            <person name="Inagaki Y."/>
            <person name="Hashimoto T."/>
        </authorList>
    </citation>
    <scope>NUCLEOTIDE SEQUENCE [LARGE SCALE GENOMIC DNA]</scope>
    <source>
        <strain evidence="1">NY0173</strain>
    </source>
</reference>
<dbReference type="Proteomes" id="UP000265618">
    <property type="component" value="Unassembled WGS sequence"/>
</dbReference>
<accession>A0A9K3D0P1</accession>
<evidence type="ECO:0000313" key="1">
    <source>
        <dbReference type="EMBL" id="GIQ86552.1"/>
    </source>
</evidence>
<organism evidence="1 2">
    <name type="scientific">Kipferlia bialata</name>
    <dbReference type="NCBI Taxonomy" id="797122"/>
    <lineage>
        <taxon>Eukaryota</taxon>
        <taxon>Metamonada</taxon>
        <taxon>Carpediemonas-like organisms</taxon>
        <taxon>Kipferlia</taxon>
    </lineage>
</organism>
<evidence type="ECO:0000313" key="2">
    <source>
        <dbReference type="Proteomes" id="UP000265618"/>
    </source>
</evidence>
<sequence length="186" mass="20510">DPALCYAMVPVDTRGHPRAVPEYTLDTQTSGAGSIYPRVETRPKPTWALAKEWSDQVAALRGSDGPVLHVLMLAECIPKLYAPDTMSERETQLWAGRAPTPDCNIMASNVGRSHLVSSYGDGDLTLPDGAFMFPFSPCPPGSNGSIIHCYTVGDKLVWGWNCCDHVDKDTRDRCFDEICRVMRCDM</sequence>
<dbReference type="AlphaFoldDB" id="A0A9K3D0P1"/>
<keyword evidence="2" id="KW-1185">Reference proteome</keyword>
<name>A0A9K3D0P1_9EUKA</name>
<feature type="non-terminal residue" evidence="1">
    <location>
        <position position="1"/>
    </location>
</feature>
<comment type="caution">
    <text evidence="1">The sequence shown here is derived from an EMBL/GenBank/DDBJ whole genome shotgun (WGS) entry which is preliminary data.</text>
</comment>
<protein>
    <submittedName>
        <fullName evidence="1">Uncharacterized protein</fullName>
    </submittedName>
</protein>
<dbReference type="EMBL" id="BDIP01002609">
    <property type="protein sequence ID" value="GIQ86552.1"/>
    <property type="molecule type" value="Genomic_DNA"/>
</dbReference>